<dbReference type="GO" id="GO:0035861">
    <property type="term" value="C:site of double-strand break"/>
    <property type="evidence" value="ECO:0007669"/>
    <property type="project" value="TreeGrafter"/>
</dbReference>
<keyword evidence="16" id="KW-1185">Reference proteome</keyword>
<dbReference type="Pfam" id="PF02463">
    <property type="entry name" value="SMC_N"/>
    <property type="match status" value="1"/>
</dbReference>
<keyword evidence="8 12" id="KW-0175">Coiled coil</keyword>
<dbReference type="InterPro" id="IPR027417">
    <property type="entry name" value="P-loop_NTPase"/>
</dbReference>
<keyword evidence="11" id="KW-0539">Nucleus</keyword>
<feature type="region of interest" description="Disordered" evidence="13">
    <location>
        <begin position="1017"/>
        <end position="1036"/>
    </location>
</feature>
<name>A0A8T0FUK9_ARGBR</name>
<evidence type="ECO:0000256" key="13">
    <source>
        <dbReference type="SAM" id="MobiDB-lite"/>
    </source>
</evidence>
<organism evidence="15 16">
    <name type="scientific">Argiope bruennichi</name>
    <name type="common">Wasp spider</name>
    <name type="synonym">Aranea bruennichi</name>
    <dbReference type="NCBI Taxonomy" id="94029"/>
    <lineage>
        <taxon>Eukaryota</taxon>
        <taxon>Metazoa</taxon>
        <taxon>Ecdysozoa</taxon>
        <taxon>Arthropoda</taxon>
        <taxon>Chelicerata</taxon>
        <taxon>Arachnida</taxon>
        <taxon>Araneae</taxon>
        <taxon>Araneomorphae</taxon>
        <taxon>Entelegynae</taxon>
        <taxon>Araneoidea</taxon>
        <taxon>Araneidae</taxon>
        <taxon>Argiope</taxon>
    </lineage>
</organism>
<gene>
    <name evidence="15" type="ORF">HNY73_004839</name>
</gene>
<feature type="coiled-coil region" evidence="12">
    <location>
        <begin position="182"/>
        <end position="216"/>
    </location>
</feature>
<evidence type="ECO:0000256" key="5">
    <source>
        <dbReference type="ARBA" id="ARBA00022741"/>
    </source>
</evidence>
<comment type="subcellular location">
    <subcellularLocation>
        <location evidence="2">Chromosome</location>
    </subcellularLocation>
    <subcellularLocation>
        <location evidence="1">Nucleus</location>
    </subcellularLocation>
</comment>
<reference evidence="15" key="1">
    <citation type="journal article" date="2020" name="bioRxiv">
        <title>Chromosome-level reference genome of the European wasp spider Argiope bruennichi: a resource for studies on range expansion and evolutionary adaptation.</title>
        <authorList>
            <person name="Sheffer M.M."/>
            <person name="Hoppe A."/>
            <person name="Krehenwinkel H."/>
            <person name="Uhl G."/>
            <person name="Kuss A.W."/>
            <person name="Jensen L."/>
            <person name="Jensen C."/>
            <person name="Gillespie R.G."/>
            <person name="Hoff K.J."/>
            <person name="Prost S."/>
        </authorList>
    </citation>
    <scope>NUCLEOTIDE SEQUENCE</scope>
</reference>
<evidence type="ECO:0000256" key="2">
    <source>
        <dbReference type="ARBA" id="ARBA00004286"/>
    </source>
</evidence>
<evidence type="ECO:0000313" key="15">
    <source>
        <dbReference type="EMBL" id="KAF8793349.1"/>
    </source>
</evidence>
<evidence type="ECO:0000256" key="1">
    <source>
        <dbReference type="ARBA" id="ARBA00004123"/>
    </source>
</evidence>
<keyword evidence="5" id="KW-0547">Nucleotide-binding</keyword>
<feature type="domain" description="RecF/RecN/SMC N-terminal" evidence="14">
    <location>
        <begin position="13"/>
        <end position="998"/>
    </location>
</feature>
<dbReference type="InterPro" id="IPR003395">
    <property type="entry name" value="RecF/RecN/SMC_N"/>
</dbReference>
<feature type="coiled-coil region" evidence="12">
    <location>
        <begin position="623"/>
        <end position="650"/>
    </location>
</feature>
<evidence type="ECO:0000256" key="11">
    <source>
        <dbReference type="ARBA" id="ARBA00023242"/>
    </source>
</evidence>
<evidence type="ECO:0000259" key="14">
    <source>
        <dbReference type="Pfam" id="PF02463"/>
    </source>
</evidence>
<evidence type="ECO:0000313" key="16">
    <source>
        <dbReference type="Proteomes" id="UP000807504"/>
    </source>
</evidence>
<evidence type="ECO:0000256" key="12">
    <source>
        <dbReference type="SAM" id="Coils"/>
    </source>
</evidence>
<evidence type="ECO:0000256" key="7">
    <source>
        <dbReference type="ARBA" id="ARBA00022840"/>
    </source>
</evidence>
<keyword evidence="10" id="KW-0234">DNA repair</keyword>
<dbReference type="AlphaFoldDB" id="A0A8T0FUK9"/>
<feature type="coiled-coil region" evidence="12">
    <location>
        <begin position="242"/>
        <end position="438"/>
    </location>
</feature>
<keyword evidence="9" id="KW-0233">DNA recombination</keyword>
<sequence>MQVPYKEGELGIVESVTVQNFMCHENVTLNFQPHMNFIIGRNGSGKSAILTAVMLALGGKSSSTDRFTSIKGFIKRGKFKSKVEVVLRNRGELAYKPDVYGEKITVSREFTKDGGSNYKIKSESGTICSNSKSELTNILEAMDIMIDCPLCILTQATSKRFLISKDAKAERLFEFFYKSTGLELLEDRYKKTQTIQADAKAELDKKKQTLPDLKKDLSKWKKFLDSSKRISEYKNELIWAGVIEMEKQLQEKEEELKKVEEEFEEHQRTLEGCRKSLAEKKSELDELIKRKSALTTEMENYRKKLEELKSEYENHSSSYRRNRGTLLKLKNDKKKLEDDILGLKQCIEEQKRKDERNLEEEDRRRQEAIQNLKAENVNLDDKLKTLRETINTKQNEQSNSGKVEENLRAEMNHNLYQLKNIEDNLAASRNAIRNKVNTFGEHTEKVLREIEKNRNKFRNVVIGPIGVYMEVKDPRWAAAVEFAVNSSLLNSFCVDNHQDSQVLRDILRKFYSKPPSIIISQYESQMFDVQYGRALSNFPTVLDMLTINNHLVANCLIDQAQIERKILVENENDGIDLMKNPPVNCQSAYFMNCDQICFNPSRIYSFGKRTPRSRLSAIRVEDIKNMERDKEEKLNRINQIRKQIETMRKAVVSLPEKIEHLEGEVVKLSTAYKKNLMEIKELERKEETKTVDCLQEDLQILQQSYDQKIEEMKRFSQVVSELESKKRDLEGQIQTISASLKSLNDEDYQKLLTKMSQVSKLKENFESGKRSYELQLRCKENKCIMQRKDVEESQKKLEIAHSRAESVCSRINTDRSYEEISRLITETEKVVEAQSNCDRESLSRKYKEKLENLHRAEMELKKIEKYLAHIEQMVKFRYETLDHIRKNTELIIGLAFVSILHGNGYQGHLIFDHASRTLVMNVSPRTGENIRKNHSSLSGGERSFVTIAFLLALWERTRMPFAILDEYDVFMDSSNRQLSVDLLCRKAVEMSQMQFIFLSPLDLPRMSSSECIHILKMAPPKRKAEDEENSPRKKRS</sequence>
<dbReference type="GO" id="GO:0005634">
    <property type="term" value="C:nucleus"/>
    <property type="evidence" value="ECO:0007669"/>
    <property type="project" value="UniProtKB-SubCell"/>
</dbReference>
<dbReference type="Gene3D" id="3.40.50.300">
    <property type="entry name" value="P-loop containing nucleotide triphosphate hydrolases"/>
    <property type="match status" value="2"/>
</dbReference>
<reference evidence="15" key="2">
    <citation type="submission" date="2020-06" db="EMBL/GenBank/DDBJ databases">
        <authorList>
            <person name="Sheffer M."/>
        </authorList>
    </citation>
    <scope>NUCLEOTIDE SEQUENCE</scope>
</reference>
<dbReference type="SUPFAM" id="SSF52540">
    <property type="entry name" value="P-loop containing nucleoside triphosphate hydrolases"/>
    <property type="match status" value="1"/>
</dbReference>
<dbReference type="PANTHER" id="PTHR19306">
    <property type="entry name" value="STRUCTURAL MAINTENANCE OF CHROMOSOMES 5,6 SMC5, SMC6"/>
    <property type="match status" value="1"/>
</dbReference>
<evidence type="ECO:0000256" key="3">
    <source>
        <dbReference type="ARBA" id="ARBA00006793"/>
    </source>
</evidence>
<feature type="compositionally biased region" description="Basic and acidic residues" evidence="13">
    <location>
        <begin position="1022"/>
        <end position="1036"/>
    </location>
</feature>
<dbReference type="EMBL" id="JABXBU010000003">
    <property type="protein sequence ID" value="KAF8793349.1"/>
    <property type="molecule type" value="Genomic_DNA"/>
</dbReference>
<proteinExistence type="inferred from homology"/>
<evidence type="ECO:0000256" key="10">
    <source>
        <dbReference type="ARBA" id="ARBA00023204"/>
    </source>
</evidence>
<comment type="caution">
    <text evidence="15">The sequence shown here is derived from an EMBL/GenBank/DDBJ whole genome shotgun (WGS) entry which is preliminary data.</text>
</comment>
<evidence type="ECO:0000256" key="4">
    <source>
        <dbReference type="ARBA" id="ARBA00022454"/>
    </source>
</evidence>
<protein>
    <submittedName>
        <fullName evidence="15">Structural maintenance of chromosomes protein 6 like protein</fullName>
    </submittedName>
</protein>
<dbReference type="GO" id="GO:0030915">
    <property type="term" value="C:Smc5-Smc6 complex"/>
    <property type="evidence" value="ECO:0007669"/>
    <property type="project" value="TreeGrafter"/>
</dbReference>
<dbReference type="GO" id="GO:0000724">
    <property type="term" value="P:double-strand break repair via homologous recombination"/>
    <property type="evidence" value="ECO:0007669"/>
    <property type="project" value="TreeGrafter"/>
</dbReference>
<dbReference type="Proteomes" id="UP000807504">
    <property type="component" value="Unassembled WGS sequence"/>
</dbReference>
<dbReference type="GO" id="GO:0003684">
    <property type="term" value="F:damaged DNA binding"/>
    <property type="evidence" value="ECO:0007669"/>
    <property type="project" value="TreeGrafter"/>
</dbReference>
<dbReference type="GO" id="GO:0005524">
    <property type="term" value="F:ATP binding"/>
    <property type="evidence" value="ECO:0007669"/>
    <property type="project" value="UniProtKB-KW"/>
</dbReference>
<keyword evidence="4" id="KW-0158">Chromosome</keyword>
<feature type="coiled-coil region" evidence="12">
    <location>
        <begin position="839"/>
        <end position="873"/>
    </location>
</feature>
<comment type="similarity">
    <text evidence="3">Belongs to the SMC family. SMC6 subfamily.</text>
</comment>
<keyword evidence="6" id="KW-0227">DNA damage</keyword>
<evidence type="ECO:0000256" key="6">
    <source>
        <dbReference type="ARBA" id="ARBA00022763"/>
    </source>
</evidence>
<keyword evidence="7" id="KW-0067">ATP-binding</keyword>
<dbReference type="GO" id="GO:0003697">
    <property type="term" value="F:single-stranded DNA binding"/>
    <property type="evidence" value="ECO:0007669"/>
    <property type="project" value="TreeGrafter"/>
</dbReference>
<feature type="coiled-coil region" evidence="12">
    <location>
        <begin position="677"/>
        <end position="746"/>
    </location>
</feature>
<evidence type="ECO:0000256" key="8">
    <source>
        <dbReference type="ARBA" id="ARBA00023054"/>
    </source>
</evidence>
<accession>A0A8T0FUK9</accession>
<dbReference type="PANTHER" id="PTHR19306:SF6">
    <property type="entry name" value="STRUCTURAL MAINTENANCE OF CHROMOSOMES PROTEIN 6"/>
    <property type="match status" value="1"/>
</dbReference>
<evidence type="ECO:0000256" key="9">
    <source>
        <dbReference type="ARBA" id="ARBA00023172"/>
    </source>
</evidence>